<feature type="transmembrane region" description="Helical" evidence="9">
    <location>
        <begin position="45"/>
        <end position="62"/>
    </location>
</feature>
<dbReference type="PANTHER" id="PTHR33281:SF19">
    <property type="entry name" value="VOLTAGE-DEPENDENT ANION CHANNEL-FORMING PROTEIN YNEE"/>
    <property type="match status" value="1"/>
</dbReference>
<comment type="caution">
    <text evidence="10">The sequence shown here is derived from an EMBL/GenBank/DDBJ whole genome shotgun (WGS) entry which is preliminary data.</text>
</comment>
<evidence type="ECO:0000256" key="2">
    <source>
        <dbReference type="ARBA" id="ARBA00022448"/>
    </source>
</evidence>
<keyword evidence="11" id="KW-1185">Reference proteome</keyword>
<evidence type="ECO:0000256" key="3">
    <source>
        <dbReference type="ARBA" id="ARBA00022475"/>
    </source>
</evidence>
<evidence type="ECO:0000256" key="1">
    <source>
        <dbReference type="ARBA" id="ARBA00004651"/>
    </source>
</evidence>
<reference evidence="10 11" key="1">
    <citation type="submission" date="2015-09" db="EMBL/GenBank/DDBJ databases">
        <title>Draft genome sequence of Kouleothrix aurantiaca JCM 19913.</title>
        <authorList>
            <person name="Hemp J."/>
        </authorList>
    </citation>
    <scope>NUCLEOTIDE SEQUENCE [LARGE SCALE GENOMIC DNA]</scope>
    <source>
        <strain evidence="10 11">COM-B</strain>
    </source>
</reference>
<dbReference type="Proteomes" id="UP000050509">
    <property type="component" value="Unassembled WGS sequence"/>
</dbReference>
<evidence type="ECO:0000256" key="8">
    <source>
        <dbReference type="ARBA" id="ARBA00034708"/>
    </source>
</evidence>
<feature type="transmembrane region" description="Helical" evidence="9">
    <location>
        <begin position="20"/>
        <end position="39"/>
    </location>
</feature>
<keyword evidence="3" id="KW-1003">Cell membrane</keyword>
<dbReference type="GO" id="GO:0005254">
    <property type="term" value="F:chloride channel activity"/>
    <property type="evidence" value="ECO:0007669"/>
    <property type="project" value="InterPro"/>
</dbReference>
<protein>
    <submittedName>
        <fullName evidence="10">Uncharacterized protein</fullName>
    </submittedName>
</protein>
<evidence type="ECO:0000256" key="6">
    <source>
        <dbReference type="ARBA" id="ARBA00023065"/>
    </source>
</evidence>
<dbReference type="AlphaFoldDB" id="A0A0P9DP30"/>
<evidence type="ECO:0000256" key="5">
    <source>
        <dbReference type="ARBA" id="ARBA00022989"/>
    </source>
</evidence>
<feature type="non-terminal residue" evidence="10">
    <location>
        <position position="187"/>
    </location>
</feature>
<organism evidence="10 11">
    <name type="scientific">Kouleothrix aurantiaca</name>
    <dbReference type="NCBI Taxonomy" id="186479"/>
    <lineage>
        <taxon>Bacteria</taxon>
        <taxon>Bacillati</taxon>
        <taxon>Chloroflexota</taxon>
        <taxon>Chloroflexia</taxon>
        <taxon>Chloroflexales</taxon>
        <taxon>Roseiflexineae</taxon>
        <taxon>Roseiflexaceae</taxon>
        <taxon>Kouleothrix</taxon>
    </lineage>
</organism>
<dbReference type="Pfam" id="PF25539">
    <property type="entry name" value="Bestrophin_2"/>
    <property type="match status" value="1"/>
</dbReference>
<comment type="subcellular location">
    <subcellularLocation>
        <location evidence="1">Cell membrane</location>
        <topology evidence="1">Multi-pass membrane protein</topology>
    </subcellularLocation>
</comment>
<evidence type="ECO:0000256" key="9">
    <source>
        <dbReference type="SAM" id="Phobius"/>
    </source>
</evidence>
<sequence length="187" mass="20868">MIIKRTFDPRKVATYVWKDVVLALGMAAAVYAAVALLGWSVVALSFAPIGLLGSALSIFLAFRANTSFARWGEAAQAWAAITAASRIFGRLVVTFTDAHRHTPQYDEAAAEAFKHEMVYRQIAWVNALRLQLRGQSDWREVERFLPEAEAAALRQQPSKPLYLMQRQGQRIYNAMASGTLQGFDSFQ</sequence>
<evidence type="ECO:0000313" key="11">
    <source>
        <dbReference type="Proteomes" id="UP000050509"/>
    </source>
</evidence>
<proteinExistence type="inferred from homology"/>
<accession>A0A0P9DP30</accession>
<dbReference type="PANTHER" id="PTHR33281">
    <property type="entry name" value="UPF0187 PROTEIN YNEE"/>
    <property type="match status" value="1"/>
</dbReference>
<keyword evidence="7 9" id="KW-0472">Membrane</keyword>
<keyword evidence="4 9" id="KW-0812">Transmembrane</keyword>
<comment type="similarity">
    <text evidence="8">Belongs to the anion channel-forming bestrophin (TC 1.A.46) family.</text>
</comment>
<name>A0A0P9DP30_9CHLR</name>
<evidence type="ECO:0000256" key="4">
    <source>
        <dbReference type="ARBA" id="ARBA00022692"/>
    </source>
</evidence>
<gene>
    <name evidence="10" type="ORF">SE17_18870</name>
</gene>
<keyword evidence="2" id="KW-0813">Transport</keyword>
<evidence type="ECO:0000256" key="7">
    <source>
        <dbReference type="ARBA" id="ARBA00023136"/>
    </source>
</evidence>
<evidence type="ECO:0000313" key="10">
    <source>
        <dbReference type="EMBL" id="KPV51851.1"/>
    </source>
</evidence>
<dbReference type="GO" id="GO:0005886">
    <property type="term" value="C:plasma membrane"/>
    <property type="evidence" value="ECO:0007669"/>
    <property type="project" value="UniProtKB-SubCell"/>
</dbReference>
<dbReference type="InterPro" id="IPR044669">
    <property type="entry name" value="YneE/VCCN1/2-like"/>
</dbReference>
<keyword evidence="6" id="KW-0406">Ion transport</keyword>
<keyword evidence="5 9" id="KW-1133">Transmembrane helix</keyword>
<dbReference type="EMBL" id="LJCR01000751">
    <property type="protein sequence ID" value="KPV51851.1"/>
    <property type="molecule type" value="Genomic_DNA"/>
</dbReference>